<keyword evidence="1" id="KW-0812">Transmembrane</keyword>
<dbReference type="Proteomes" id="UP001207830">
    <property type="component" value="Unassembled WGS sequence"/>
</dbReference>
<organism evidence="2 3">
    <name type="scientific">Pseudomonas monsensis</name>
    <dbReference type="NCBI Taxonomy" id="2745509"/>
    <lineage>
        <taxon>Bacteria</taxon>
        <taxon>Pseudomonadati</taxon>
        <taxon>Pseudomonadota</taxon>
        <taxon>Gammaproteobacteria</taxon>
        <taxon>Pseudomonadales</taxon>
        <taxon>Pseudomonadaceae</taxon>
        <taxon>Pseudomonas</taxon>
    </lineage>
</organism>
<evidence type="ECO:0000313" key="2">
    <source>
        <dbReference type="EMBL" id="MCY0108437.1"/>
    </source>
</evidence>
<feature type="transmembrane region" description="Helical" evidence="1">
    <location>
        <begin position="107"/>
        <end position="133"/>
    </location>
</feature>
<keyword evidence="1" id="KW-1133">Transmembrane helix</keyword>
<evidence type="ECO:0000256" key="1">
    <source>
        <dbReference type="SAM" id="Phobius"/>
    </source>
</evidence>
<protein>
    <submittedName>
        <fullName evidence="2">Uncharacterized protein</fullName>
    </submittedName>
</protein>
<keyword evidence="3" id="KW-1185">Reference proteome</keyword>
<feature type="transmembrane region" description="Helical" evidence="1">
    <location>
        <begin position="12"/>
        <end position="34"/>
    </location>
</feature>
<feature type="transmembrane region" description="Helical" evidence="1">
    <location>
        <begin position="139"/>
        <end position="160"/>
    </location>
</feature>
<dbReference type="EMBL" id="JANIGP010000004">
    <property type="protein sequence ID" value="MCY0108437.1"/>
    <property type="molecule type" value="Genomic_DNA"/>
</dbReference>
<comment type="caution">
    <text evidence="2">The sequence shown here is derived from an EMBL/GenBank/DDBJ whole genome shotgun (WGS) entry which is preliminary data.</text>
</comment>
<keyword evidence="1" id="KW-0472">Membrane</keyword>
<reference evidence="2 3" key="1">
    <citation type="submission" date="2022-07" db="EMBL/GenBank/DDBJ databases">
        <title>Characterization of plant growth promoting rhizobacteria (PGPR) for use as bioinoculants in agriculture.</title>
        <authorList>
            <person name="Hassen A.I."/>
            <person name="Pierneef R."/>
        </authorList>
    </citation>
    <scope>NUCLEOTIDE SEQUENCE [LARGE SCALE GENOMIC DNA]</scope>
    <source>
        <strain evidence="2 3">SARCC-3054</strain>
    </source>
</reference>
<proteinExistence type="predicted"/>
<sequence length="264" mass="29841">MIAPHFDLIYLYSWAVVLLLFFLSGAFVLFAAYFRLDQMEEHFIASYVVGINRRILGNGPFGRMRRVREIGTLTGRLTHVQMLDLHAVMEAETFPEHLKKWLRIPGYLFQFGVTGAALLLLWLGIGWICVTVSRPANDLQLLGIAGLIACLFLGLMAAFAKVWVSFFRLAEIESLLKKSYFVARNQRVLGNGAYGRYCRLSHISHMLLMDDDFLSKSDPFAMDEVAGFPSHLRRLVVIPARILAYSFLGYLVIHLGGKAFGVFT</sequence>
<feature type="transmembrane region" description="Helical" evidence="1">
    <location>
        <begin position="242"/>
        <end position="263"/>
    </location>
</feature>
<dbReference type="RefSeq" id="WP_267798859.1">
    <property type="nucleotide sequence ID" value="NZ_JANIGP010000004.1"/>
</dbReference>
<evidence type="ECO:0000313" key="3">
    <source>
        <dbReference type="Proteomes" id="UP001207830"/>
    </source>
</evidence>
<accession>A0ABT3YSH3</accession>
<name>A0ABT3YSH3_9PSED</name>
<gene>
    <name evidence="2" type="ORF">NQF78_08950</name>
</gene>